<reference evidence="2 3" key="1">
    <citation type="submission" date="2015-08" db="EMBL/GenBank/DDBJ databases">
        <title>Next Generation Sequencing and Analysis of the Genome of Puccinia sorghi L Schw, the Causal Agent of Maize Common Rust.</title>
        <authorList>
            <person name="Rochi L."/>
            <person name="Burguener G."/>
            <person name="Darino M."/>
            <person name="Turjanski A."/>
            <person name="Kreff E."/>
            <person name="Dieguez M.J."/>
            <person name="Sacco F."/>
        </authorList>
    </citation>
    <scope>NUCLEOTIDE SEQUENCE [LARGE SCALE GENOMIC DNA]</scope>
    <source>
        <strain evidence="2 3">RO10H11247</strain>
    </source>
</reference>
<name>A0A0L6UPR2_9BASI</name>
<keyword evidence="3" id="KW-1185">Reference proteome</keyword>
<evidence type="ECO:0000313" key="2">
    <source>
        <dbReference type="EMBL" id="KNZ50516.1"/>
    </source>
</evidence>
<organism evidence="2 3">
    <name type="scientific">Puccinia sorghi</name>
    <dbReference type="NCBI Taxonomy" id="27349"/>
    <lineage>
        <taxon>Eukaryota</taxon>
        <taxon>Fungi</taxon>
        <taxon>Dikarya</taxon>
        <taxon>Basidiomycota</taxon>
        <taxon>Pucciniomycotina</taxon>
        <taxon>Pucciniomycetes</taxon>
        <taxon>Pucciniales</taxon>
        <taxon>Pucciniaceae</taxon>
        <taxon>Puccinia</taxon>
    </lineage>
</organism>
<feature type="signal peptide" evidence="1">
    <location>
        <begin position="1"/>
        <end position="18"/>
    </location>
</feature>
<proteinExistence type="predicted"/>
<dbReference type="VEuPathDB" id="FungiDB:VP01_437g7"/>
<keyword evidence="1" id="KW-0732">Signal</keyword>
<feature type="chain" id="PRO_5005567559" evidence="1">
    <location>
        <begin position="19"/>
        <end position="60"/>
    </location>
</feature>
<dbReference type="AlphaFoldDB" id="A0A0L6UPR2"/>
<evidence type="ECO:0000313" key="3">
    <source>
        <dbReference type="Proteomes" id="UP000037035"/>
    </source>
</evidence>
<comment type="caution">
    <text evidence="2">The sequence shown here is derived from an EMBL/GenBank/DDBJ whole genome shotgun (WGS) entry which is preliminary data.</text>
</comment>
<dbReference type="EMBL" id="LAVV01009479">
    <property type="protein sequence ID" value="KNZ50516.1"/>
    <property type="molecule type" value="Genomic_DNA"/>
</dbReference>
<dbReference type="Proteomes" id="UP000037035">
    <property type="component" value="Unassembled WGS sequence"/>
</dbReference>
<sequence length="60" mass="6684">MWASPIKLISFSKLDILAYLLHNLCTCTDCCGGIFGKKTLFLCYGALNNDHQAVKKMTTQ</sequence>
<protein>
    <submittedName>
        <fullName evidence="2">Putative signal peptide protein</fullName>
    </submittedName>
</protein>
<evidence type="ECO:0000256" key="1">
    <source>
        <dbReference type="SAM" id="SignalP"/>
    </source>
</evidence>
<accession>A0A0L6UPR2</accession>
<gene>
    <name evidence="2" type="ORF">VP01_437g7</name>
</gene>